<dbReference type="HAMAP" id="MF_01080">
    <property type="entry name" value="TruB_bact"/>
    <property type="match status" value="1"/>
</dbReference>
<evidence type="ECO:0000313" key="8">
    <source>
        <dbReference type="Proteomes" id="UP000006001"/>
    </source>
</evidence>
<evidence type="ECO:0000259" key="6">
    <source>
        <dbReference type="Pfam" id="PF01509"/>
    </source>
</evidence>
<dbReference type="GeneID" id="85006705"/>
<dbReference type="STRING" id="649764.HMPREF0762_00010"/>
<proteinExistence type="inferred from homology"/>
<protein>
    <recommendedName>
        <fullName evidence="5">tRNA pseudouridine synthase B</fullName>
        <ecNumber evidence="5">5.4.99.25</ecNumber>
    </recommendedName>
    <alternativeName>
        <fullName evidence="5">tRNA pseudouridine(55) synthase</fullName>
        <shortName evidence="5">Psi55 synthase</shortName>
    </alternativeName>
    <alternativeName>
        <fullName evidence="5">tRNA pseudouridylate synthase</fullName>
    </alternativeName>
    <alternativeName>
        <fullName evidence="5">tRNA-uridine isomerase</fullName>
    </alternativeName>
</protein>
<gene>
    <name evidence="5 7" type="primary">truB</name>
    <name evidence="7" type="ORF">HMPREF0762_00010</name>
</gene>
<dbReference type="eggNOG" id="COG0130">
    <property type="taxonomic scope" value="Bacteria"/>
</dbReference>
<accession>D0WDY9</accession>
<dbReference type="PANTHER" id="PTHR13767:SF2">
    <property type="entry name" value="PSEUDOURIDYLATE SYNTHASE TRUB1"/>
    <property type="match status" value="1"/>
</dbReference>
<dbReference type="InterPro" id="IPR020103">
    <property type="entry name" value="PsdUridine_synth_cat_dom_sf"/>
</dbReference>
<evidence type="ECO:0000313" key="7">
    <source>
        <dbReference type="EMBL" id="EEZ62295.1"/>
    </source>
</evidence>
<dbReference type="PANTHER" id="PTHR13767">
    <property type="entry name" value="TRNA-PSEUDOURIDINE SYNTHASE"/>
    <property type="match status" value="1"/>
</dbReference>
<comment type="function">
    <text evidence="5">Responsible for synthesis of pseudouridine from uracil-55 in the psi GC loop of transfer RNAs.</text>
</comment>
<dbReference type="OrthoDB" id="9802309at2"/>
<sequence>MKRGQSGLSLVIGIDKPQGMSSHDAVNRIRRMFGERRVGHMGTLDPLATGVLAVCVGPASRLDAYLTNHDKTYEARIAFGAQTDTDDAAGEVIRQAAVAPELSDATFAQEYLASIVGPRMQMPPAYSAIKKDGVKAYEAARRGKAVELEARPVEVRAADLLAIDTDDAGRVFWDVRLEVSKGTYIRSIARDAGLELGSAAHLSALRRVRAGRLGIEACVSLEEAGRSGIAAACDPVDLLGFPALEVDVRMAESIRCGRPLPLAALDPDAVHAHELGMRCIVFRDELVALYETDPFRGQAHPRCVFSQGVFRGTHR</sequence>
<evidence type="ECO:0000256" key="1">
    <source>
        <dbReference type="ARBA" id="ARBA00000385"/>
    </source>
</evidence>
<evidence type="ECO:0000256" key="4">
    <source>
        <dbReference type="ARBA" id="ARBA00023235"/>
    </source>
</evidence>
<comment type="caution">
    <text evidence="7">The sequence shown here is derived from an EMBL/GenBank/DDBJ whole genome shotgun (WGS) entry which is preliminary data.</text>
</comment>
<dbReference type="GO" id="GO:0003723">
    <property type="term" value="F:RNA binding"/>
    <property type="evidence" value="ECO:0007669"/>
    <property type="project" value="InterPro"/>
</dbReference>
<dbReference type="GO" id="GO:0160148">
    <property type="term" value="F:tRNA pseudouridine(55) synthase activity"/>
    <property type="evidence" value="ECO:0007669"/>
    <property type="project" value="UniProtKB-EC"/>
</dbReference>
<reference evidence="7" key="1">
    <citation type="submission" date="2009-10" db="EMBL/GenBank/DDBJ databases">
        <authorList>
            <person name="Weinstock G."/>
            <person name="Sodergren E."/>
            <person name="Clifton S."/>
            <person name="Fulton L."/>
            <person name="Fulton B."/>
            <person name="Courtney L."/>
            <person name="Fronick C."/>
            <person name="Harrison M."/>
            <person name="Strong C."/>
            <person name="Farmer C."/>
            <person name="Delahaunty K."/>
            <person name="Markovic C."/>
            <person name="Hall O."/>
            <person name="Minx P."/>
            <person name="Tomlinson C."/>
            <person name="Mitreva M."/>
            <person name="Nelson J."/>
            <person name="Hou S."/>
            <person name="Wollam A."/>
            <person name="Pepin K.H."/>
            <person name="Johnson M."/>
            <person name="Bhonagiri V."/>
            <person name="Nash W.E."/>
            <person name="Warren W."/>
            <person name="Chinwalla A."/>
            <person name="Mardis E.R."/>
            <person name="Wilson R.K."/>
        </authorList>
    </citation>
    <scope>NUCLEOTIDE SEQUENCE [LARGE SCALE GENOMIC DNA]</scope>
    <source>
        <strain evidence="7">ATCC 700122</strain>
    </source>
</reference>
<feature type="domain" description="Pseudouridine synthase II N-terminal" evidence="6">
    <location>
        <begin position="30"/>
        <end position="185"/>
    </location>
</feature>
<keyword evidence="8" id="KW-1185">Reference proteome</keyword>
<dbReference type="Pfam" id="PF01509">
    <property type="entry name" value="TruB_N"/>
    <property type="match status" value="1"/>
</dbReference>
<name>D0WDY9_SLAES</name>
<dbReference type="GO" id="GO:0031119">
    <property type="term" value="P:tRNA pseudouridine synthesis"/>
    <property type="evidence" value="ECO:0007669"/>
    <property type="project" value="UniProtKB-UniRule"/>
</dbReference>
<feature type="active site" description="Nucleophile" evidence="5">
    <location>
        <position position="45"/>
    </location>
</feature>
<dbReference type="HOGENOM" id="CLU_032087_0_0_11"/>
<dbReference type="Proteomes" id="UP000006001">
    <property type="component" value="Unassembled WGS sequence"/>
</dbReference>
<evidence type="ECO:0000256" key="2">
    <source>
        <dbReference type="ARBA" id="ARBA00005642"/>
    </source>
</evidence>
<dbReference type="Gene3D" id="3.30.2350.10">
    <property type="entry name" value="Pseudouridine synthase"/>
    <property type="match status" value="1"/>
</dbReference>
<dbReference type="InterPro" id="IPR014780">
    <property type="entry name" value="tRNA_psdUridine_synth_TruB"/>
</dbReference>
<dbReference type="SUPFAM" id="SSF55120">
    <property type="entry name" value="Pseudouridine synthase"/>
    <property type="match status" value="1"/>
</dbReference>
<comment type="similarity">
    <text evidence="2 5">Belongs to the pseudouridine synthase TruB family. Type 1 subfamily.</text>
</comment>
<dbReference type="EC" id="5.4.99.25" evidence="5"/>
<organism evidence="7 8">
    <name type="scientific">Slackia exigua (strain ATCC 700122 / DSM 15923 / CIP 105133 / JCM 11022 / KCTC 5966 / S-7)</name>
    <dbReference type="NCBI Taxonomy" id="649764"/>
    <lineage>
        <taxon>Bacteria</taxon>
        <taxon>Bacillati</taxon>
        <taxon>Actinomycetota</taxon>
        <taxon>Coriobacteriia</taxon>
        <taxon>Eggerthellales</taxon>
        <taxon>Eggerthellaceae</taxon>
        <taxon>Slackia</taxon>
    </lineage>
</organism>
<dbReference type="NCBIfam" id="TIGR00431">
    <property type="entry name" value="TruB"/>
    <property type="match status" value="1"/>
</dbReference>
<dbReference type="EMBL" id="ACUX02000003">
    <property type="protein sequence ID" value="EEZ62295.1"/>
    <property type="molecule type" value="Genomic_DNA"/>
</dbReference>
<dbReference type="GO" id="GO:1990481">
    <property type="term" value="P:mRNA pseudouridine synthesis"/>
    <property type="evidence" value="ECO:0007669"/>
    <property type="project" value="TreeGrafter"/>
</dbReference>
<keyword evidence="4 5" id="KW-0413">Isomerase</keyword>
<dbReference type="InterPro" id="IPR002501">
    <property type="entry name" value="PsdUridine_synth_N"/>
</dbReference>
<dbReference type="CDD" id="cd02573">
    <property type="entry name" value="PseudoU_synth_EcTruB"/>
    <property type="match status" value="1"/>
</dbReference>
<evidence type="ECO:0000256" key="5">
    <source>
        <dbReference type="HAMAP-Rule" id="MF_01080"/>
    </source>
</evidence>
<comment type="catalytic activity">
    <reaction evidence="1 5">
        <text>uridine(55) in tRNA = pseudouridine(55) in tRNA</text>
        <dbReference type="Rhea" id="RHEA:42532"/>
        <dbReference type="Rhea" id="RHEA-COMP:10101"/>
        <dbReference type="Rhea" id="RHEA-COMP:10102"/>
        <dbReference type="ChEBI" id="CHEBI:65314"/>
        <dbReference type="ChEBI" id="CHEBI:65315"/>
        <dbReference type="EC" id="5.4.99.25"/>
    </reaction>
</comment>
<keyword evidence="3 5" id="KW-0819">tRNA processing</keyword>
<evidence type="ECO:0000256" key="3">
    <source>
        <dbReference type="ARBA" id="ARBA00022694"/>
    </source>
</evidence>
<dbReference type="AlphaFoldDB" id="D0WDY9"/>
<dbReference type="RefSeq" id="WP_006361260.1">
    <property type="nucleotide sequence ID" value="NZ_GG700630.1"/>
</dbReference>